<sequence>MVLTCRVRIGNPKQTIGAPGRSRREVVRGVALVALVGATGPLTGCGLFGDEPDPPPPDPLAPLITGALDLAARYDAAITAFPELADRLRPVAEAHRAHAAELARVTGTALPSASAAATTPAADPGAGSASAALSQLREAEQQGREAAAKACTEAPASRSALVGSIAAARATHLEVLR</sequence>
<organism evidence="1 2">
    <name type="scientific">Plantactinospora endophytica</name>
    <dbReference type="NCBI Taxonomy" id="673535"/>
    <lineage>
        <taxon>Bacteria</taxon>
        <taxon>Bacillati</taxon>
        <taxon>Actinomycetota</taxon>
        <taxon>Actinomycetes</taxon>
        <taxon>Micromonosporales</taxon>
        <taxon>Micromonosporaceae</taxon>
        <taxon>Plantactinospora</taxon>
    </lineage>
</organism>
<keyword evidence="2" id="KW-1185">Reference proteome</keyword>
<reference evidence="1 2" key="1">
    <citation type="submission" date="2021-01" db="EMBL/GenBank/DDBJ databases">
        <title>Whole genome shotgun sequence of Plantactinospora endophytica NBRC 110450.</title>
        <authorList>
            <person name="Komaki H."/>
            <person name="Tamura T."/>
        </authorList>
    </citation>
    <scope>NUCLEOTIDE SEQUENCE [LARGE SCALE GENOMIC DNA]</scope>
    <source>
        <strain evidence="1 2">NBRC 110450</strain>
    </source>
</reference>
<evidence type="ECO:0000313" key="2">
    <source>
        <dbReference type="Proteomes" id="UP000646749"/>
    </source>
</evidence>
<name>A0ABQ4DVY3_9ACTN</name>
<comment type="caution">
    <text evidence="1">The sequence shown here is derived from an EMBL/GenBank/DDBJ whole genome shotgun (WGS) entry which is preliminary data.</text>
</comment>
<accession>A0ABQ4DVY3</accession>
<protein>
    <submittedName>
        <fullName evidence="1">Uncharacterized protein</fullName>
    </submittedName>
</protein>
<evidence type="ECO:0000313" key="1">
    <source>
        <dbReference type="EMBL" id="GIG86610.1"/>
    </source>
</evidence>
<gene>
    <name evidence="1" type="ORF">Pen02_15460</name>
</gene>
<proteinExistence type="predicted"/>
<dbReference type="Proteomes" id="UP000646749">
    <property type="component" value="Unassembled WGS sequence"/>
</dbReference>
<dbReference type="EMBL" id="BONW01000005">
    <property type="protein sequence ID" value="GIG86610.1"/>
    <property type="molecule type" value="Genomic_DNA"/>
</dbReference>